<evidence type="ECO:0000313" key="3">
    <source>
        <dbReference type="EMBL" id="KAK6501162.1"/>
    </source>
</evidence>
<feature type="region of interest" description="Disordered" evidence="1">
    <location>
        <begin position="180"/>
        <end position="292"/>
    </location>
</feature>
<protein>
    <recommendedName>
        <fullName evidence="2">C2H2-type domain-containing protein</fullName>
    </recommendedName>
</protein>
<organism evidence="3 4">
    <name type="scientific">Arthrobotrys musiformis</name>
    <dbReference type="NCBI Taxonomy" id="47236"/>
    <lineage>
        <taxon>Eukaryota</taxon>
        <taxon>Fungi</taxon>
        <taxon>Dikarya</taxon>
        <taxon>Ascomycota</taxon>
        <taxon>Pezizomycotina</taxon>
        <taxon>Orbiliomycetes</taxon>
        <taxon>Orbiliales</taxon>
        <taxon>Orbiliaceae</taxon>
        <taxon>Arthrobotrys</taxon>
    </lineage>
</organism>
<keyword evidence="4" id="KW-1185">Reference proteome</keyword>
<feature type="compositionally biased region" description="Basic and acidic residues" evidence="1">
    <location>
        <begin position="117"/>
        <end position="130"/>
    </location>
</feature>
<evidence type="ECO:0000313" key="4">
    <source>
        <dbReference type="Proteomes" id="UP001370758"/>
    </source>
</evidence>
<feature type="compositionally biased region" description="Basic and acidic residues" evidence="1">
    <location>
        <begin position="86"/>
        <end position="96"/>
    </location>
</feature>
<feature type="compositionally biased region" description="Basic and acidic residues" evidence="1">
    <location>
        <begin position="69"/>
        <end position="80"/>
    </location>
</feature>
<dbReference type="PROSITE" id="PS00028">
    <property type="entry name" value="ZINC_FINGER_C2H2_1"/>
    <property type="match status" value="1"/>
</dbReference>
<feature type="compositionally biased region" description="Basic and acidic residues" evidence="1">
    <location>
        <begin position="252"/>
        <end position="268"/>
    </location>
</feature>
<dbReference type="InterPro" id="IPR013087">
    <property type="entry name" value="Znf_C2H2_type"/>
</dbReference>
<feature type="region of interest" description="Disordered" evidence="1">
    <location>
        <begin position="586"/>
        <end position="710"/>
    </location>
</feature>
<gene>
    <name evidence="3" type="ORF">TWF481_009010</name>
</gene>
<comment type="caution">
    <text evidence="3">The sequence shown here is derived from an EMBL/GenBank/DDBJ whole genome shotgun (WGS) entry which is preliminary data.</text>
</comment>
<feature type="compositionally biased region" description="Acidic residues" evidence="1">
    <location>
        <begin position="682"/>
        <end position="710"/>
    </location>
</feature>
<evidence type="ECO:0000259" key="2">
    <source>
        <dbReference type="PROSITE" id="PS00028"/>
    </source>
</evidence>
<evidence type="ECO:0000256" key="1">
    <source>
        <dbReference type="SAM" id="MobiDB-lite"/>
    </source>
</evidence>
<dbReference type="Proteomes" id="UP001370758">
    <property type="component" value="Unassembled WGS sequence"/>
</dbReference>
<sequence length="710" mass="76939">MMDIIEMEKVKEVEPSAGTVGVDGKVGEVVGGSGEGAMQENVVNDSGKTLEGVKPSEGTVDEMQEGIDSSEKMLEAKVQEGTDSSKTLEAHGKVDEGVNDSGETVETNGEAETEEANSLKETVECDDKAEVVNPEETLEADTEAKDTINPSGETPEAKMQEVINPSGETVETNVMAGIEANTSKETLERNDKTEEVANLSEGTLEANGKAKEVVDSSKETLEADGKAKEAINPPGETVEAEIQQEVINSSKETFEAKVQEEAGSKEPLEANSEAKMQEEKAANPPSSRGIKASGEFETRAEKMQRMPQVISLHLPPRGTSDSGKVEGGGWGCPDKGCGKVFEGCEDRNDHAYWRHAWCWECMKGFESLSELTLSCVPSCSGKFEKPSELLAHLEGNGCATAARKGVCEHGMAHLIILEYLRGSTNEEKIYIASLDMKAIVVPKDTMWLVDPLGKDFEAFVRDVRGVLDGSLLKYTWKIQCDADAELSDISGDAKFTCLTCGEKYDQPLSFAEHIRGIERKRKRMLEIEAGRAGAVYVVWKCEGCEAVFRGLSGLAGHYEGGCRELVEEMGGLRKQWESWAELDEAMKKEVEDADDEDDGNNLVVSSEEDGNDGKNKKVSKGKGVKEESDESDDGDGPKFLKTREIGETAVSEPSSEESGGESAGEEPTGLQKMIELMGIQSEETDDEEDSDEDDSEDGDDSDEDDDDDEI</sequence>
<name>A0AAV9W4P3_9PEZI</name>
<reference evidence="3 4" key="1">
    <citation type="submission" date="2023-08" db="EMBL/GenBank/DDBJ databases">
        <authorList>
            <person name="Palmer J.M."/>
        </authorList>
    </citation>
    <scope>NUCLEOTIDE SEQUENCE [LARGE SCALE GENOMIC DNA]</scope>
    <source>
        <strain evidence="3 4">TWF481</strain>
    </source>
</reference>
<feature type="region of interest" description="Disordered" evidence="1">
    <location>
        <begin position="30"/>
        <end position="168"/>
    </location>
</feature>
<feature type="compositionally biased region" description="Basic and acidic residues" evidence="1">
    <location>
        <begin position="185"/>
        <end position="195"/>
    </location>
</feature>
<feature type="compositionally biased region" description="Basic and acidic residues" evidence="1">
    <location>
        <begin position="635"/>
        <end position="646"/>
    </location>
</feature>
<dbReference type="EMBL" id="JAVHJL010000006">
    <property type="protein sequence ID" value="KAK6501162.1"/>
    <property type="molecule type" value="Genomic_DNA"/>
</dbReference>
<accession>A0AAV9W4P3</accession>
<dbReference type="AlphaFoldDB" id="A0AAV9W4P3"/>
<proteinExistence type="predicted"/>
<feature type="domain" description="C2H2-type" evidence="2">
    <location>
        <begin position="332"/>
        <end position="355"/>
    </location>
</feature>
<feature type="compositionally biased region" description="Basic and acidic residues" evidence="1">
    <location>
        <begin position="208"/>
        <end position="229"/>
    </location>
</feature>